<dbReference type="EMBL" id="BMKW01000001">
    <property type="protein sequence ID" value="GGI99078.1"/>
    <property type="molecule type" value="Genomic_DNA"/>
</dbReference>
<protein>
    <recommendedName>
        <fullName evidence="1">Histidine kinase/HSP90-like ATPase domain-containing protein</fullName>
    </recommendedName>
</protein>
<accession>A0A917NGM5</accession>
<dbReference type="InterPro" id="IPR003594">
    <property type="entry name" value="HATPase_dom"/>
</dbReference>
<evidence type="ECO:0000313" key="2">
    <source>
        <dbReference type="EMBL" id="GGI99078.1"/>
    </source>
</evidence>
<dbReference type="Proteomes" id="UP000661507">
    <property type="component" value="Unassembled WGS sequence"/>
</dbReference>
<gene>
    <name evidence="2" type="ORF">GCM10011320_02260</name>
</gene>
<organism evidence="2 3">
    <name type="scientific">Neoroseomonas lacus</name>
    <dbReference type="NCBI Taxonomy" id="287609"/>
    <lineage>
        <taxon>Bacteria</taxon>
        <taxon>Pseudomonadati</taxon>
        <taxon>Pseudomonadota</taxon>
        <taxon>Alphaproteobacteria</taxon>
        <taxon>Acetobacterales</taxon>
        <taxon>Acetobacteraceae</taxon>
        <taxon>Neoroseomonas</taxon>
    </lineage>
</organism>
<reference evidence="2" key="1">
    <citation type="journal article" date="2014" name="Int. J. Syst. Evol. Microbiol.">
        <title>Complete genome sequence of Corynebacterium casei LMG S-19264T (=DSM 44701T), isolated from a smear-ripened cheese.</title>
        <authorList>
            <consortium name="US DOE Joint Genome Institute (JGI-PGF)"/>
            <person name="Walter F."/>
            <person name="Albersmeier A."/>
            <person name="Kalinowski J."/>
            <person name="Ruckert C."/>
        </authorList>
    </citation>
    <scope>NUCLEOTIDE SEQUENCE</scope>
    <source>
        <strain evidence="2">CGMCC 1.3617</strain>
    </source>
</reference>
<sequence length="153" mass="16498">MTSDETATRRLDFACARDDAAIAAVLARLEEALADAGCTPGACAAFLVVAEEMVTNVARYAWPAGAVPGIFTVSTVVTRRDDGVEVELATEDDGIPFDPTARPVPDTDASVEERTVGGLGIHLVMQMTEWQRYSRDDGRNRFAVLWRRAAPPS</sequence>
<evidence type="ECO:0000259" key="1">
    <source>
        <dbReference type="Pfam" id="PF13581"/>
    </source>
</evidence>
<feature type="domain" description="Histidine kinase/HSP90-like ATPase" evidence="1">
    <location>
        <begin position="18"/>
        <end position="141"/>
    </location>
</feature>
<keyword evidence="3" id="KW-1185">Reference proteome</keyword>
<dbReference type="AlphaFoldDB" id="A0A917NGM5"/>
<dbReference type="RefSeq" id="WP_188965073.1">
    <property type="nucleotide sequence ID" value="NZ_BMKW01000001.1"/>
</dbReference>
<dbReference type="Gene3D" id="3.30.565.10">
    <property type="entry name" value="Histidine kinase-like ATPase, C-terminal domain"/>
    <property type="match status" value="1"/>
</dbReference>
<proteinExistence type="predicted"/>
<dbReference type="InterPro" id="IPR036890">
    <property type="entry name" value="HATPase_C_sf"/>
</dbReference>
<reference evidence="2" key="2">
    <citation type="submission" date="2020-09" db="EMBL/GenBank/DDBJ databases">
        <authorList>
            <person name="Sun Q."/>
            <person name="Zhou Y."/>
        </authorList>
    </citation>
    <scope>NUCLEOTIDE SEQUENCE</scope>
    <source>
        <strain evidence="2">CGMCC 1.3617</strain>
    </source>
</reference>
<comment type="caution">
    <text evidence="2">The sequence shown here is derived from an EMBL/GenBank/DDBJ whole genome shotgun (WGS) entry which is preliminary data.</text>
</comment>
<evidence type="ECO:0000313" key="3">
    <source>
        <dbReference type="Proteomes" id="UP000661507"/>
    </source>
</evidence>
<dbReference type="CDD" id="cd16936">
    <property type="entry name" value="HATPase_RsbW-like"/>
    <property type="match status" value="1"/>
</dbReference>
<name>A0A917NGM5_9PROT</name>
<dbReference type="Pfam" id="PF13581">
    <property type="entry name" value="HATPase_c_2"/>
    <property type="match status" value="1"/>
</dbReference>